<feature type="region of interest" description="Disordered" evidence="1">
    <location>
        <begin position="271"/>
        <end position="326"/>
    </location>
</feature>
<feature type="region of interest" description="Disordered" evidence="1">
    <location>
        <begin position="783"/>
        <end position="817"/>
    </location>
</feature>
<evidence type="ECO:0000256" key="1">
    <source>
        <dbReference type="SAM" id="MobiDB-lite"/>
    </source>
</evidence>
<feature type="compositionally biased region" description="Polar residues" evidence="1">
    <location>
        <begin position="1037"/>
        <end position="1075"/>
    </location>
</feature>
<feature type="compositionally biased region" description="Basic and acidic residues" evidence="1">
    <location>
        <begin position="1004"/>
        <end position="1013"/>
    </location>
</feature>
<feature type="compositionally biased region" description="Basic and acidic residues" evidence="1">
    <location>
        <begin position="296"/>
        <end position="309"/>
    </location>
</feature>
<feature type="compositionally biased region" description="Polar residues" evidence="1">
    <location>
        <begin position="316"/>
        <end position="326"/>
    </location>
</feature>
<proteinExistence type="predicted"/>
<feature type="region of interest" description="Disordered" evidence="1">
    <location>
        <begin position="1"/>
        <end position="35"/>
    </location>
</feature>
<feature type="compositionally biased region" description="Basic and acidic residues" evidence="1">
    <location>
        <begin position="1024"/>
        <end position="1036"/>
    </location>
</feature>
<accession>A0AAW1AIZ9</accession>
<feature type="compositionally biased region" description="Basic and acidic residues" evidence="1">
    <location>
        <begin position="10"/>
        <end position="35"/>
    </location>
</feature>
<gene>
    <name evidence="2" type="ORF">QLX08_001231</name>
</gene>
<evidence type="ECO:0000313" key="3">
    <source>
        <dbReference type="Proteomes" id="UP001432146"/>
    </source>
</evidence>
<sequence>MLLSKSFNRKQTDLRSETLGEKNNESLPEQKSEKFARQGNTNIVHSLQNAKTNTPSLTSPSIDTKNTFATTHLKDQEVSHIEDKKVLRTIEQEKDKIKDEIKNEIKDELKGEIIGEIKNDKNDLDANEICTPINCTKEKFPKVDSNANGTCNSIIYTRNRYEKVDLDTNRICVCSEDSTDTKSSQHDSKDKICPMKLTEIINNSVKEAMQSIVKQCKTKEERVVDKERKEEAEFDKSCCVDKKGVSAKTKREYRPRTIQCRNSSIIEQLRKNNERNRNRLRERYDSARANFNNSKRQNDERRDAFEETKRKKHSRSSNNVKTDNRRMTGNVNIYICSEANENIRGVRKQDESQSCVRSGSETTTEQSKVSSNKLVTCIRNKRRRSKEQNSFDFLPRSEESKDDSTVCSSRVYEDSGSAIKLESCDILDIYNKDVHAENGSTLIEYECKDMEDTLAAIDKSDSSFRKSKFVICDKVEEPCSTTYTTKSSSNSGSGGWSSKSICSSRNTDYASYDAWSMEPNLSCRTKDSEIRRWSLKTRENVCIDRSSIWCNCKNRRSFFKTAEKESWMTCNCITEEEEDVCVDVSTCQKLEKPSVEEKETATVCFKTSEDLKDTTKFVPCTQESAEKFLEKEEVEEEKLPTVTEKDEELKEIVHDVPKFVPSKIIRPEVTLLKKLLKQPIRAKPIKITDQRDIPPPSVKEAELPEPSTEETVPLKPEIQVSPRILEKYKLPKRLQLPGKFMPKFVPKEPTIEKERTPKKVEIVEEKLVEKGLKEEALEKKENDISKDTKTMEKTLEERDNDKIKDMKMIEEEKDSGKDTKVREILKPLFFFKDLKKITDKTKRLDETSIPEGFEERKNGIVKPPPPDIDIDKIVDTSETETSEFPKHLANELKKKWIPSKLYEYMPKKIPISIPKKIPVSIPKKIPVPIPKKIPVPIPKKIPVSIPKKISISIPKKIRMPMLKKIPILGKKYEPEPNAINSTKSPVNGDKNKNSSVNNPTKSLVNEENKKNNKDNPTFNPSRSIKKEINKNMKDKINPNSNEGNPDTNKSLLITNSKNTPVSPTQTTDTELGSQENSKDDRKISEPQENIVNREFHKSLTKPQFEEKLDVEREEKPELQITKTQEEKPTKMMHVNVQSENELLSTQLAELESQTICTNHLGDYATTEKRKGDVVTPFLKKVIVQFHTIIKETGKSVVVEEQFLVKIVRGHGMNAVVGWRLTA</sequence>
<dbReference type="Proteomes" id="UP001432146">
    <property type="component" value="Unassembled WGS sequence"/>
</dbReference>
<feature type="compositionally biased region" description="Basic and acidic residues" evidence="1">
    <location>
        <begin position="271"/>
        <end position="286"/>
    </location>
</feature>
<feature type="region of interest" description="Disordered" evidence="1">
    <location>
        <begin position="972"/>
        <end position="1088"/>
    </location>
</feature>
<feature type="region of interest" description="Disordered" evidence="1">
    <location>
        <begin position="347"/>
        <end position="371"/>
    </location>
</feature>
<organism evidence="2 3">
    <name type="scientific">Tetragonisca angustula</name>
    <dbReference type="NCBI Taxonomy" id="166442"/>
    <lineage>
        <taxon>Eukaryota</taxon>
        <taxon>Metazoa</taxon>
        <taxon>Ecdysozoa</taxon>
        <taxon>Arthropoda</taxon>
        <taxon>Hexapoda</taxon>
        <taxon>Insecta</taxon>
        <taxon>Pterygota</taxon>
        <taxon>Neoptera</taxon>
        <taxon>Endopterygota</taxon>
        <taxon>Hymenoptera</taxon>
        <taxon>Apocrita</taxon>
        <taxon>Aculeata</taxon>
        <taxon>Apoidea</taxon>
        <taxon>Anthophila</taxon>
        <taxon>Apidae</taxon>
        <taxon>Tetragonisca</taxon>
    </lineage>
</organism>
<comment type="caution">
    <text evidence="2">The sequence shown here is derived from an EMBL/GenBank/DDBJ whole genome shotgun (WGS) entry which is preliminary data.</text>
</comment>
<protein>
    <submittedName>
        <fullName evidence="2">Uncharacterized protein</fullName>
    </submittedName>
</protein>
<name>A0AAW1AIZ9_9HYME</name>
<dbReference type="EMBL" id="JAWNGG020000015">
    <property type="protein sequence ID" value="KAK9309056.1"/>
    <property type="molecule type" value="Genomic_DNA"/>
</dbReference>
<feature type="region of interest" description="Disordered" evidence="1">
    <location>
        <begin position="689"/>
        <end position="713"/>
    </location>
</feature>
<dbReference type="AlphaFoldDB" id="A0AAW1AIZ9"/>
<feature type="compositionally biased region" description="Basic and acidic residues" evidence="1">
    <location>
        <begin position="1076"/>
        <end position="1088"/>
    </location>
</feature>
<reference evidence="2 3" key="1">
    <citation type="submission" date="2024-05" db="EMBL/GenBank/DDBJ databases">
        <title>The nuclear and mitochondrial genome assemblies of Tetragonisca angustula (Apidae: Meliponini), a tiny yet remarkable pollinator in the Neotropics.</title>
        <authorList>
            <person name="Ferrari R."/>
            <person name="Ricardo P.C."/>
            <person name="Dias F.C."/>
            <person name="Araujo N.S."/>
            <person name="Soares D.O."/>
            <person name="Zhou Q.-S."/>
            <person name="Zhu C.-D."/>
            <person name="Coutinho L."/>
            <person name="Airas M.C."/>
            <person name="Batista T.M."/>
        </authorList>
    </citation>
    <scope>NUCLEOTIDE SEQUENCE [LARGE SCALE GENOMIC DNA]</scope>
    <source>
        <strain evidence="2">ASF017062</strain>
        <tissue evidence="2">Abdomen</tissue>
    </source>
</reference>
<feature type="compositionally biased region" description="Polar residues" evidence="1">
    <location>
        <begin position="993"/>
        <end position="1003"/>
    </location>
</feature>
<keyword evidence="3" id="KW-1185">Reference proteome</keyword>
<feature type="compositionally biased region" description="Polar residues" evidence="1">
    <location>
        <begin position="352"/>
        <end position="371"/>
    </location>
</feature>
<evidence type="ECO:0000313" key="2">
    <source>
        <dbReference type="EMBL" id="KAK9309056.1"/>
    </source>
</evidence>